<gene>
    <name evidence="1" type="ORF">N3K66_008920</name>
</gene>
<sequence>MTATATQTIVLQQPVALGAGSDLAPLTVVESTARTDSDQAEGDSRSASILKKSTVVLTLAGTNFVNSAVNGLVMIALPRIAADLSLPDSLAFWPSSVGGLATASTLLLAGSVADAIGARTVDLVGCVAAGAFALGTGFARSGAELVALRALQGVGYSMHLASSIALITKSLPRGRGRNLAFSCIGLSQPLGFSLGLVLGGVLVDSIGWRAGWWLYGGIGLLLSAIGFWVLPADDVHRPVSVVLSGIKRQVDLVGALLASAFMAMTCYLLAILSTDVYKIKEAQSITLVCLIVVALPSFIGWAHRQVKVGRPALIPNSLWKKPAFTAMCCSVAISNAVLNSLELFSSLFFQEVQHLSPMQAAIRILPNVVVGIILNLTTGLFVDKIRAIHLVVGSALVSAVAPLLMAVIQPQWSYWADAFVAQALMPFSADILFTVGLIVITDVFPEDEHAVAGAVFNTTAQFGNAFGLAIMQVISFLVSKEHDGMRPVDALMEGYRAGFWTMLGLMLLCAIIGGLGMRKAGKIGLKTE</sequence>
<comment type="caution">
    <text evidence="1">The sequence shown here is derived from an EMBL/GenBank/DDBJ whole genome shotgun (WGS) entry which is preliminary data.</text>
</comment>
<protein>
    <submittedName>
        <fullName evidence="1">Uncharacterized protein</fullName>
    </submittedName>
</protein>
<accession>A0ACC0URJ8</accession>
<proteinExistence type="predicted"/>
<dbReference type="EMBL" id="CM047948">
    <property type="protein sequence ID" value="KAI9896748.1"/>
    <property type="molecule type" value="Genomic_DNA"/>
</dbReference>
<dbReference type="Proteomes" id="UP001163324">
    <property type="component" value="Chromosome 9"/>
</dbReference>
<evidence type="ECO:0000313" key="2">
    <source>
        <dbReference type="Proteomes" id="UP001163324"/>
    </source>
</evidence>
<evidence type="ECO:0000313" key="1">
    <source>
        <dbReference type="EMBL" id="KAI9896748.1"/>
    </source>
</evidence>
<reference evidence="1" key="1">
    <citation type="submission" date="2022-10" db="EMBL/GenBank/DDBJ databases">
        <title>Complete Genome of Trichothecium roseum strain YXFP-22015, a Plant Pathogen Isolated from Citrus.</title>
        <authorList>
            <person name="Wang Y."/>
            <person name="Zhu L."/>
        </authorList>
    </citation>
    <scope>NUCLEOTIDE SEQUENCE</scope>
    <source>
        <strain evidence="1">YXFP-22015</strain>
    </source>
</reference>
<name>A0ACC0URJ8_9HYPO</name>
<organism evidence="1 2">
    <name type="scientific">Trichothecium roseum</name>
    <dbReference type="NCBI Taxonomy" id="47278"/>
    <lineage>
        <taxon>Eukaryota</taxon>
        <taxon>Fungi</taxon>
        <taxon>Dikarya</taxon>
        <taxon>Ascomycota</taxon>
        <taxon>Pezizomycotina</taxon>
        <taxon>Sordariomycetes</taxon>
        <taxon>Hypocreomycetidae</taxon>
        <taxon>Hypocreales</taxon>
        <taxon>Hypocreales incertae sedis</taxon>
        <taxon>Trichothecium</taxon>
    </lineage>
</organism>
<keyword evidence="2" id="KW-1185">Reference proteome</keyword>